<proteinExistence type="predicted"/>
<feature type="region of interest" description="Disordered" evidence="5">
    <location>
        <begin position="1"/>
        <end position="28"/>
    </location>
</feature>
<dbReference type="InterPro" id="IPR013083">
    <property type="entry name" value="Znf_RING/FYVE/PHD"/>
</dbReference>
<accession>A0A816DY60</accession>
<reference evidence="10" key="1">
    <citation type="submission" date="2021-02" db="EMBL/GenBank/DDBJ databases">
        <authorList>
            <person name="Nowell W R."/>
        </authorList>
    </citation>
    <scope>NUCLEOTIDE SEQUENCE</scope>
</reference>
<dbReference type="Gene3D" id="3.30.40.10">
    <property type="entry name" value="Zinc/RING finger domain, C3HC4 (zinc finger)"/>
    <property type="match status" value="1"/>
</dbReference>
<dbReference type="Pfam" id="PF13639">
    <property type="entry name" value="zf-RING_2"/>
    <property type="match status" value="1"/>
</dbReference>
<evidence type="ECO:0000313" key="7">
    <source>
        <dbReference type="EMBL" id="CAF0863682.1"/>
    </source>
</evidence>
<keyword evidence="11" id="KW-1185">Reference proteome</keyword>
<dbReference type="GO" id="GO:0008270">
    <property type="term" value="F:zinc ion binding"/>
    <property type="evidence" value="ECO:0007669"/>
    <property type="project" value="UniProtKB-KW"/>
</dbReference>
<dbReference type="PANTHER" id="PTHR45798">
    <property type="entry name" value="RING-H2 FINGER PROTEIN ATL61-RELATED-RELATED"/>
    <property type="match status" value="1"/>
</dbReference>
<dbReference type="OrthoDB" id="21204at2759"/>
<dbReference type="AlphaFoldDB" id="A0A816DY60"/>
<keyword evidence="1" id="KW-0479">Metal-binding</keyword>
<keyword evidence="2 4" id="KW-0863">Zinc-finger</keyword>
<keyword evidence="3" id="KW-0862">Zinc</keyword>
<evidence type="ECO:0000313" key="9">
    <source>
        <dbReference type="EMBL" id="CAF1565304.1"/>
    </source>
</evidence>
<gene>
    <name evidence="8" type="ORF">BJG266_LOCUS42304</name>
    <name evidence="7" type="ORF">BJG266_LOCUS8520</name>
    <name evidence="9" type="ORF">QVE165_LOCUS48288</name>
    <name evidence="10" type="ORF">QVE165_LOCUS59167</name>
</gene>
<dbReference type="SUPFAM" id="SSF57850">
    <property type="entry name" value="RING/U-box"/>
    <property type="match status" value="1"/>
</dbReference>
<name>A0A816DY60_9BILA</name>
<feature type="compositionally biased region" description="Polar residues" evidence="5">
    <location>
        <begin position="8"/>
        <end position="21"/>
    </location>
</feature>
<dbReference type="Proteomes" id="UP000663832">
    <property type="component" value="Unassembled WGS sequence"/>
</dbReference>
<dbReference type="EMBL" id="CAJNOI010002640">
    <property type="protein sequence ID" value="CAF1485417.1"/>
    <property type="molecule type" value="Genomic_DNA"/>
</dbReference>
<dbReference type="InterPro" id="IPR001841">
    <property type="entry name" value="Znf_RING"/>
</dbReference>
<protein>
    <recommendedName>
        <fullName evidence="6">RING-type domain-containing protein</fullName>
    </recommendedName>
</protein>
<dbReference type="InterPro" id="IPR052788">
    <property type="entry name" value="RING-type_E3_ligase_ATL"/>
</dbReference>
<sequence>MSRYHPYSRNSGGRHYSNNNGAGDHAPHINFTHVDGDIKVVLKKVIQSGVERSLLLTPEKFFEISHKSDDIVKAGKAMAVDSNYFHLTQSVSSRIFVFLFVTDYHGKNSETQPPDTVGPFKFILRSDFNNDKYEHMYEWEVPNSQLRVSIRNRRSDGKRPKDTQFVVEVRIFGSNGLPTDDGIMMAWHNFNGTFVHNRRERTNRIEEMRRNGVLNLPTNSILSSTTSTSATIYSSSTTTTTTTRDLPSWTISENHANKTEHSCVICMDTYSKGETVNGLPQCTHFFHSKCIQAWLVGSNSCPTCRSTV</sequence>
<comment type="caution">
    <text evidence="10">The sequence shown here is derived from an EMBL/GenBank/DDBJ whole genome shotgun (WGS) entry which is preliminary data.</text>
</comment>
<dbReference type="Proteomes" id="UP000663877">
    <property type="component" value="Unassembled WGS sequence"/>
</dbReference>
<evidence type="ECO:0000259" key="6">
    <source>
        <dbReference type="PROSITE" id="PS50089"/>
    </source>
</evidence>
<evidence type="ECO:0000256" key="5">
    <source>
        <dbReference type="SAM" id="MobiDB-lite"/>
    </source>
</evidence>
<evidence type="ECO:0000256" key="4">
    <source>
        <dbReference type="PROSITE-ProRule" id="PRU00175"/>
    </source>
</evidence>
<evidence type="ECO:0000256" key="3">
    <source>
        <dbReference type="ARBA" id="ARBA00022833"/>
    </source>
</evidence>
<dbReference type="SMART" id="SM00184">
    <property type="entry name" value="RING"/>
    <property type="match status" value="1"/>
</dbReference>
<evidence type="ECO:0000313" key="10">
    <source>
        <dbReference type="EMBL" id="CAF1639767.1"/>
    </source>
</evidence>
<feature type="domain" description="RING-type" evidence="6">
    <location>
        <begin position="263"/>
        <end position="305"/>
    </location>
</feature>
<evidence type="ECO:0000256" key="1">
    <source>
        <dbReference type="ARBA" id="ARBA00022723"/>
    </source>
</evidence>
<evidence type="ECO:0000313" key="8">
    <source>
        <dbReference type="EMBL" id="CAF1485417.1"/>
    </source>
</evidence>
<dbReference type="PROSITE" id="PS50089">
    <property type="entry name" value="ZF_RING_2"/>
    <property type="match status" value="1"/>
</dbReference>
<organism evidence="10 11">
    <name type="scientific">Adineta steineri</name>
    <dbReference type="NCBI Taxonomy" id="433720"/>
    <lineage>
        <taxon>Eukaryota</taxon>
        <taxon>Metazoa</taxon>
        <taxon>Spiralia</taxon>
        <taxon>Gnathifera</taxon>
        <taxon>Rotifera</taxon>
        <taxon>Eurotatoria</taxon>
        <taxon>Bdelloidea</taxon>
        <taxon>Adinetida</taxon>
        <taxon>Adinetidae</taxon>
        <taxon>Adineta</taxon>
    </lineage>
</organism>
<dbReference type="PANTHER" id="PTHR45798:SF97">
    <property type="entry name" value="ALCOHOL-SENSITIVE RING FINGER PROTEIN 1"/>
    <property type="match status" value="1"/>
</dbReference>
<evidence type="ECO:0000256" key="2">
    <source>
        <dbReference type="ARBA" id="ARBA00022771"/>
    </source>
</evidence>
<dbReference type="EMBL" id="CAJNOM010002959">
    <property type="protein sequence ID" value="CAF1639767.1"/>
    <property type="molecule type" value="Genomic_DNA"/>
</dbReference>
<dbReference type="EMBL" id="CAJNOM010000806">
    <property type="protein sequence ID" value="CAF1565304.1"/>
    <property type="molecule type" value="Genomic_DNA"/>
</dbReference>
<evidence type="ECO:0000313" key="11">
    <source>
        <dbReference type="Proteomes" id="UP000663832"/>
    </source>
</evidence>
<dbReference type="EMBL" id="CAJNOI010000026">
    <property type="protein sequence ID" value="CAF0863682.1"/>
    <property type="molecule type" value="Genomic_DNA"/>
</dbReference>